<gene>
    <name evidence="1" type="ORF">LSINAPIS_LOCUS8520</name>
</gene>
<name>A0A5E4QH70_9NEOP</name>
<protein>
    <submittedName>
        <fullName evidence="1">Uncharacterized protein</fullName>
    </submittedName>
</protein>
<evidence type="ECO:0000313" key="2">
    <source>
        <dbReference type="Proteomes" id="UP000324832"/>
    </source>
</evidence>
<keyword evidence="2" id="KW-1185">Reference proteome</keyword>
<dbReference type="AlphaFoldDB" id="A0A5E4QH70"/>
<evidence type="ECO:0000313" key="1">
    <source>
        <dbReference type="EMBL" id="VVC97176.1"/>
    </source>
</evidence>
<dbReference type="Proteomes" id="UP000324832">
    <property type="component" value="Unassembled WGS sequence"/>
</dbReference>
<organism evidence="1 2">
    <name type="scientific">Leptidea sinapis</name>
    <dbReference type="NCBI Taxonomy" id="189913"/>
    <lineage>
        <taxon>Eukaryota</taxon>
        <taxon>Metazoa</taxon>
        <taxon>Ecdysozoa</taxon>
        <taxon>Arthropoda</taxon>
        <taxon>Hexapoda</taxon>
        <taxon>Insecta</taxon>
        <taxon>Pterygota</taxon>
        <taxon>Neoptera</taxon>
        <taxon>Endopterygota</taxon>
        <taxon>Lepidoptera</taxon>
        <taxon>Glossata</taxon>
        <taxon>Ditrysia</taxon>
        <taxon>Papilionoidea</taxon>
        <taxon>Pieridae</taxon>
        <taxon>Dismorphiinae</taxon>
        <taxon>Leptidea</taxon>
    </lineage>
</organism>
<accession>A0A5E4QH70</accession>
<proteinExistence type="predicted"/>
<sequence>MVNPVDMSENSKFALPVSSDGEANVLSMIYRFFKKLDICNGVLLGCFVQSSCQFSGISGVKKMKWLNRILLQVWPNVNHYARTILKESIEPAVAESLANYKSTECCV</sequence>
<reference evidence="1 2" key="1">
    <citation type="submission" date="2017-07" db="EMBL/GenBank/DDBJ databases">
        <authorList>
            <person name="Talla V."/>
            <person name="Backstrom N."/>
        </authorList>
    </citation>
    <scope>NUCLEOTIDE SEQUENCE [LARGE SCALE GENOMIC DNA]</scope>
</reference>
<dbReference type="EMBL" id="FZQP02003046">
    <property type="protein sequence ID" value="VVC97176.1"/>
    <property type="molecule type" value="Genomic_DNA"/>
</dbReference>